<feature type="signal peptide" evidence="1">
    <location>
        <begin position="1"/>
        <end position="29"/>
    </location>
</feature>
<keyword evidence="1" id="KW-0732">Signal</keyword>
<sequence length="76" mass="8233">MQRLDIKYTGHHVLCLLSLLVYLCSQIDAQKFGMESCSVAPHHVTVEPEADVTLGAVLPIHHPGEGVYGCGHPTPD</sequence>
<proteinExistence type="predicted"/>
<keyword evidence="3" id="KW-1185">Reference proteome</keyword>
<reference evidence="2 3" key="1">
    <citation type="submission" date="2013-11" db="EMBL/GenBank/DDBJ databases">
        <title>Genome sequencing of Stegodyphus mimosarum.</title>
        <authorList>
            <person name="Bechsgaard J."/>
        </authorList>
    </citation>
    <scope>NUCLEOTIDE SEQUENCE [LARGE SCALE GENOMIC DNA]</scope>
</reference>
<gene>
    <name evidence="2" type="ORF">X975_07957</name>
</gene>
<evidence type="ECO:0000313" key="2">
    <source>
        <dbReference type="EMBL" id="KFM80732.1"/>
    </source>
</evidence>
<evidence type="ECO:0000313" key="3">
    <source>
        <dbReference type="Proteomes" id="UP000054359"/>
    </source>
</evidence>
<dbReference type="AlphaFoldDB" id="A0A087UTP3"/>
<name>A0A087UTP3_STEMI</name>
<organism evidence="2 3">
    <name type="scientific">Stegodyphus mimosarum</name>
    <name type="common">African social velvet spider</name>
    <dbReference type="NCBI Taxonomy" id="407821"/>
    <lineage>
        <taxon>Eukaryota</taxon>
        <taxon>Metazoa</taxon>
        <taxon>Ecdysozoa</taxon>
        <taxon>Arthropoda</taxon>
        <taxon>Chelicerata</taxon>
        <taxon>Arachnida</taxon>
        <taxon>Araneae</taxon>
        <taxon>Araneomorphae</taxon>
        <taxon>Entelegynae</taxon>
        <taxon>Eresoidea</taxon>
        <taxon>Eresidae</taxon>
        <taxon>Stegodyphus</taxon>
    </lineage>
</organism>
<dbReference type="Proteomes" id="UP000054359">
    <property type="component" value="Unassembled WGS sequence"/>
</dbReference>
<protein>
    <submittedName>
        <fullName evidence="2">Uncharacterized protein</fullName>
    </submittedName>
</protein>
<dbReference type="EMBL" id="KK121567">
    <property type="protein sequence ID" value="KFM80732.1"/>
    <property type="molecule type" value="Genomic_DNA"/>
</dbReference>
<accession>A0A087UTP3</accession>
<evidence type="ECO:0000256" key="1">
    <source>
        <dbReference type="SAM" id="SignalP"/>
    </source>
</evidence>
<dbReference type="OrthoDB" id="6417989at2759"/>
<feature type="non-terminal residue" evidence="2">
    <location>
        <position position="76"/>
    </location>
</feature>
<feature type="chain" id="PRO_5001830823" evidence="1">
    <location>
        <begin position="30"/>
        <end position="76"/>
    </location>
</feature>